<comment type="caution">
    <text evidence="1">The sequence shown here is derived from an EMBL/GenBank/DDBJ whole genome shotgun (WGS) entry which is preliminary data.</text>
</comment>
<keyword evidence="2" id="KW-1185">Reference proteome</keyword>
<name>A0ABX0LP50_9BURK</name>
<evidence type="ECO:0000313" key="1">
    <source>
        <dbReference type="EMBL" id="NHZ33682.1"/>
    </source>
</evidence>
<dbReference type="EMBL" id="VUYU01000005">
    <property type="protein sequence ID" value="NHZ33682.1"/>
    <property type="molecule type" value="Genomic_DNA"/>
</dbReference>
<dbReference type="Pfam" id="PF06296">
    <property type="entry name" value="RelE"/>
    <property type="match status" value="1"/>
</dbReference>
<protein>
    <submittedName>
        <fullName evidence="1">Type II toxin-antitoxin system RelE/ParE family toxin</fullName>
    </submittedName>
</protein>
<sequence length="138" mass="15457">MPKRTSSPEAAAAAAPRLQHVRVFKTAWFARAARKRGIADPELCKAMKEVMEGKADALGGGVWKKRLNDNMDRSIIAAKGEKNWIFLFLYMKKDRENIDKAEETQFKKLAGSYALLTPSAIAALLKSCDLVEICHEQY</sequence>
<reference evidence="1 2" key="1">
    <citation type="submission" date="2019-09" db="EMBL/GenBank/DDBJ databases">
        <title>Taxonomy of Antarctic Massilia spp.: description of Massilia rubra sp. nov., Massilia aquatica sp. nov., Massilia mucilaginosa sp. nov., Massilia frigida sp. nov. isolated from streams, lakes and regoliths.</title>
        <authorList>
            <person name="Holochova P."/>
            <person name="Sedlacek I."/>
            <person name="Kralova S."/>
            <person name="Maslanova I."/>
            <person name="Busse H.-J."/>
            <person name="Stankova E."/>
            <person name="Vrbovska V."/>
            <person name="Kovarovic V."/>
            <person name="Bartak M."/>
            <person name="Svec P."/>
            <person name="Pantucek R."/>
        </authorList>
    </citation>
    <scope>NUCLEOTIDE SEQUENCE [LARGE SCALE GENOMIC DNA]</scope>
    <source>
        <strain evidence="1 2">CCM 8692</strain>
    </source>
</reference>
<dbReference type="InterPro" id="IPR009387">
    <property type="entry name" value="HigB-2"/>
</dbReference>
<organism evidence="1 2">
    <name type="scientific">Massilia rubra</name>
    <dbReference type="NCBI Taxonomy" id="2607910"/>
    <lineage>
        <taxon>Bacteria</taxon>
        <taxon>Pseudomonadati</taxon>
        <taxon>Pseudomonadota</taxon>
        <taxon>Betaproteobacteria</taxon>
        <taxon>Burkholderiales</taxon>
        <taxon>Oxalobacteraceae</taxon>
        <taxon>Telluria group</taxon>
        <taxon>Massilia</taxon>
    </lineage>
</organism>
<gene>
    <name evidence="1" type="ORF">F0185_08780</name>
</gene>
<proteinExistence type="predicted"/>
<evidence type="ECO:0000313" key="2">
    <source>
        <dbReference type="Proteomes" id="UP000785613"/>
    </source>
</evidence>
<dbReference type="Proteomes" id="UP000785613">
    <property type="component" value="Unassembled WGS sequence"/>
</dbReference>
<accession>A0ABX0LP50</accession>
<dbReference type="PIRSF" id="PIRSF018634">
    <property type="entry name" value="UCP018634"/>
    <property type="match status" value="1"/>
</dbReference>
<dbReference type="RefSeq" id="WP_167223550.1">
    <property type="nucleotide sequence ID" value="NZ_VUYU01000005.1"/>
</dbReference>